<sequence>MSQGSCSTILAGKCCAQLLTSLQKKSNRYSQALAETQSRSRLFRLRISVQNLKKPSFLEGKEVPNLGHFRYVKALGPKTSTTLCIYCSSHGPDPVRRTYHVICFHFGVTRLLQSSFHATYYT</sequence>
<dbReference type="Proteomes" id="UP001163603">
    <property type="component" value="Chromosome 13"/>
</dbReference>
<proteinExistence type="predicted"/>
<protein>
    <submittedName>
        <fullName evidence="1">Uncharacterized protein</fullName>
    </submittedName>
</protein>
<accession>A0ACC0XBT4</accession>
<dbReference type="EMBL" id="CM047748">
    <property type="protein sequence ID" value="KAJ0014710.1"/>
    <property type="molecule type" value="Genomic_DNA"/>
</dbReference>
<keyword evidence="2" id="KW-1185">Reference proteome</keyword>
<evidence type="ECO:0000313" key="2">
    <source>
        <dbReference type="Proteomes" id="UP001163603"/>
    </source>
</evidence>
<organism evidence="1 2">
    <name type="scientific">Pistacia integerrima</name>
    <dbReference type="NCBI Taxonomy" id="434235"/>
    <lineage>
        <taxon>Eukaryota</taxon>
        <taxon>Viridiplantae</taxon>
        <taxon>Streptophyta</taxon>
        <taxon>Embryophyta</taxon>
        <taxon>Tracheophyta</taxon>
        <taxon>Spermatophyta</taxon>
        <taxon>Magnoliopsida</taxon>
        <taxon>eudicotyledons</taxon>
        <taxon>Gunneridae</taxon>
        <taxon>Pentapetalae</taxon>
        <taxon>rosids</taxon>
        <taxon>malvids</taxon>
        <taxon>Sapindales</taxon>
        <taxon>Anacardiaceae</taxon>
        <taxon>Pistacia</taxon>
    </lineage>
</organism>
<comment type="caution">
    <text evidence="1">The sequence shown here is derived from an EMBL/GenBank/DDBJ whole genome shotgun (WGS) entry which is preliminary data.</text>
</comment>
<name>A0ACC0XBT4_9ROSI</name>
<reference evidence="2" key="1">
    <citation type="journal article" date="2023" name="G3 (Bethesda)">
        <title>Genome assembly and association tests identify interacting loci associated with vigor, precocity, and sex in interspecific pistachio rootstocks.</title>
        <authorList>
            <person name="Palmer W."/>
            <person name="Jacygrad E."/>
            <person name="Sagayaradj S."/>
            <person name="Cavanaugh K."/>
            <person name="Han R."/>
            <person name="Bertier L."/>
            <person name="Beede B."/>
            <person name="Kafkas S."/>
            <person name="Golino D."/>
            <person name="Preece J."/>
            <person name="Michelmore R."/>
        </authorList>
    </citation>
    <scope>NUCLEOTIDE SEQUENCE [LARGE SCALE GENOMIC DNA]</scope>
</reference>
<gene>
    <name evidence="1" type="ORF">Pint_19750</name>
</gene>
<evidence type="ECO:0000313" key="1">
    <source>
        <dbReference type="EMBL" id="KAJ0014710.1"/>
    </source>
</evidence>